<dbReference type="PANTHER" id="PTHR11437:SF11">
    <property type="entry name" value="INACTIVE RIBONUCLEASE-LIKE PROTEIN 13-RELATED"/>
    <property type="match status" value="1"/>
</dbReference>
<keyword evidence="6" id="KW-1185">Reference proteome</keyword>
<dbReference type="SUPFAM" id="SSF54076">
    <property type="entry name" value="RNase A-like"/>
    <property type="match status" value="1"/>
</dbReference>
<comment type="subcellular location">
    <subcellularLocation>
        <location evidence="1">Secreted</location>
    </subcellularLocation>
</comment>
<keyword evidence="3" id="KW-0964">Secreted</keyword>
<dbReference type="CDD" id="cd00163">
    <property type="entry name" value="RNase_A"/>
    <property type="match status" value="1"/>
</dbReference>
<evidence type="ECO:0000313" key="5">
    <source>
        <dbReference type="EMBL" id="KAK1338851.1"/>
    </source>
</evidence>
<comment type="caution">
    <text evidence="5">The sequence shown here is derived from an EMBL/GenBank/DDBJ whole genome shotgun (WGS) entry which is preliminary data.</text>
</comment>
<dbReference type="Proteomes" id="UP001177744">
    <property type="component" value="Unassembled WGS sequence"/>
</dbReference>
<feature type="domain" description="Ribonuclease A-domain" evidence="4">
    <location>
        <begin position="104"/>
        <end position="225"/>
    </location>
</feature>
<evidence type="ECO:0000313" key="6">
    <source>
        <dbReference type="Proteomes" id="UP001177744"/>
    </source>
</evidence>
<reference evidence="5" key="1">
    <citation type="submission" date="2023-06" db="EMBL/GenBank/DDBJ databases">
        <title>Reference genome for the Northern bat (Eptesicus nilssonii), a most northern bat species.</title>
        <authorList>
            <person name="Laine V.N."/>
            <person name="Pulliainen A.T."/>
            <person name="Lilley T.M."/>
        </authorList>
    </citation>
    <scope>NUCLEOTIDE SEQUENCE</scope>
    <source>
        <strain evidence="5">BLF_Eptnil</strain>
        <tissue evidence="5">Kidney</tissue>
    </source>
</reference>
<dbReference type="PANTHER" id="PTHR11437">
    <property type="entry name" value="RIBONUCLEASE"/>
    <property type="match status" value="1"/>
</dbReference>
<dbReference type="GO" id="GO:0005576">
    <property type="term" value="C:extracellular region"/>
    <property type="evidence" value="ECO:0007669"/>
    <property type="project" value="UniProtKB-SubCell"/>
</dbReference>
<dbReference type="InterPro" id="IPR036816">
    <property type="entry name" value="RNaseA-like_dom_sf"/>
</dbReference>
<gene>
    <name evidence="5" type="ORF">QTO34_019510</name>
</gene>
<protein>
    <recommendedName>
        <fullName evidence="4">Ribonuclease A-domain domain-containing protein</fullName>
    </recommendedName>
</protein>
<evidence type="ECO:0000256" key="3">
    <source>
        <dbReference type="ARBA" id="ARBA00022525"/>
    </source>
</evidence>
<organism evidence="5 6">
    <name type="scientific">Cnephaeus nilssonii</name>
    <name type="common">Northern bat</name>
    <name type="synonym">Eptesicus nilssonii</name>
    <dbReference type="NCBI Taxonomy" id="3371016"/>
    <lineage>
        <taxon>Eukaryota</taxon>
        <taxon>Metazoa</taxon>
        <taxon>Chordata</taxon>
        <taxon>Craniata</taxon>
        <taxon>Vertebrata</taxon>
        <taxon>Euteleostomi</taxon>
        <taxon>Mammalia</taxon>
        <taxon>Eutheria</taxon>
        <taxon>Laurasiatheria</taxon>
        <taxon>Chiroptera</taxon>
        <taxon>Yangochiroptera</taxon>
        <taxon>Vespertilionidae</taxon>
        <taxon>Cnephaeus</taxon>
    </lineage>
</organism>
<dbReference type="EMBL" id="JAULJE010000009">
    <property type="protein sequence ID" value="KAK1338851.1"/>
    <property type="molecule type" value="Genomic_DNA"/>
</dbReference>
<accession>A0AA40LM36</accession>
<dbReference type="AlphaFoldDB" id="A0AA40LM36"/>
<comment type="similarity">
    <text evidence="2">Belongs to the pancreatic ribonuclease family.</text>
</comment>
<dbReference type="SMART" id="SM00092">
    <property type="entry name" value="RNAse_Pc"/>
    <property type="match status" value="1"/>
</dbReference>
<dbReference type="InterPro" id="IPR023412">
    <property type="entry name" value="RNaseA_domain"/>
</dbReference>
<dbReference type="Gene3D" id="3.10.130.10">
    <property type="entry name" value="Ribonuclease A-like domain"/>
    <property type="match status" value="1"/>
</dbReference>
<evidence type="ECO:0000259" key="4">
    <source>
        <dbReference type="SMART" id="SM00092"/>
    </source>
</evidence>
<evidence type="ECO:0000256" key="2">
    <source>
        <dbReference type="ARBA" id="ARBA00005600"/>
    </source>
</evidence>
<evidence type="ECO:0000256" key="1">
    <source>
        <dbReference type="ARBA" id="ARBA00004613"/>
    </source>
</evidence>
<name>A0AA40LM36_CNENI</name>
<sequence length="232" mass="26477">MTNNSKNLIRWAHVGHTPSVPTTLSTQWTVWRLQGHQAKISRYALTPEGLRLEKGSLGPGIIKKNCSPKDQLDLLFSGRMAPAVAWLLFLQLVLGPTLVMDISIEVAIKNFQSMHIDYPKVNYPEGFQGYCNGLMAYVRGRQQSWFCPKRHYVIHAPWTDIQKSCKYCESFCENYNEYCTLSEESLPLTICSLETKQPPTSCRYNSTLTNQRLYLLCSQKYDAKPIGIIGLY</sequence>
<proteinExistence type="inferred from homology"/>
<dbReference type="GO" id="GO:0003676">
    <property type="term" value="F:nucleic acid binding"/>
    <property type="evidence" value="ECO:0007669"/>
    <property type="project" value="InterPro"/>
</dbReference>
<dbReference type="GO" id="GO:0050830">
    <property type="term" value="P:defense response to Gram-positive bacterium"/>
    <property type="evidence" value="ECO:0007669"/>
    <property type="project" value="TreeGrafter"/>
</dbReference>
<dbReference type="Pfam" id="PF00074">
    <property type="entry name" value="RnaseA"/>
    <property type="match status" value="1"/>
</dbReference>
<dbReference type="InterPro" id="IPR001427">
    <property type="entry name" value="RNaseA"/>
</dbReference>